<keyword evidence="2" id="KW-0677">Repeat</keyword>
<dbReference type="EMBL" id="JBHFNT010000159">
    <property type="protein sequence ID" value="MFB2836558.1"/>
    <property type="molecule type" value="Genomic_DNA"/>
</dbReference>
<dbReference type="RefSeq" id="WP_413278936.1">
    <property type="nucleotide sequence ID" value="NZ_JBHFNT010000159.1"/>
</dbReference>
<evidence type="ECO:0000313" key="4">
    <source>
        <dbReference type="EMBL" id="MFB2836558.1"/>
    </source>
</evidence>
<evidence type="ECO:0000256" key="3">
    <source>
        <dbReference type="PROSITE-ProRule" id="PRU00221"/>
    </source>
</evidence>
<sequence>MQSHLRYLELKPDCYSHQPAEPIRFCRIVIAQNNITETIGDINTPGTTTTQHFDTIEACANAALKLIYQRIDNGYRELPPNAATTARPVPLRIIEVSRHLSSFYVHPNGLYVSTFSKAPENHRLDTWEIATGQLVPQLCHQRSEKHLQVHITDEGMLLVMPVSLDKRGNYQSPGYLEVWDILNGNYQGQIPWSDTNLTPINSNRSLNWLYAVISDSGGNGQLRIFETLTSPQDVPFDAQHQDPIEIKLSGNGRWLAAIGNKPKPWLGIWEVSTHQKASATLRHHCDLPITPNMGLFNGIVLNHDGSVLASATNDGDLYLWNVAEGTIRHRLYAEYIGYKRRFLSFSHNDSIIWTLNSNAIGILQGWDVVTGKPLPALVASTAGYHNLAITDRYALTQPTVGDTVSIWDLHQNYVDEQPTDAISDLAAEIAQFEAIAEQPEVKQFVYKYCNIYFQRQEGEYSCIRDFLLWSRARGYNFSLIAIKSSLKWRKISRAVRHKMHNDAREYRENYEHAHIY</sequence>
<dbReference type="Gene3D" id="2.20.140.10">
    <property type="entry name" value="WGR domain"/>
    <property type="match status" value="1"/>
</dbReference>
<comment type="caution">
    <text evidence="4">The sequence shown here is derived from an EMBL/GenBank/DDBJ whole genome shotgun (WGS) entry which is preliminary data.</text>
</comment>
<dbReference type="Gene3D" id="2.130.10.10">
    <property type="entry name" value="YVTN repeat-like/Quinoprotein amine dehydrogenase"/>
    <property type="match status" value="1"/>
</dbReference>
<evidence type="ECO:0000256" key="2">
    <source>
        <dbReference type="ARBA" id="ARBA00022737"/>
    </source>
</evidence>
<keyword evidence="5" id="KW-1185">Reference proteome</keyword>
<dbReference type="InterPro" id="IPR019775">
    <property type="entry name" value="WD40_repeat_CS"/>
</dbReference>
<protein>
    <recommendedName>
        <fullName evidence="6">WGR domain-containing protein</fullName>
    </recommendedName>
</protein>
<dbReference type="InterPro" id="IPR015943">
    <property type="entry name" value="WD40/YVTN_repeat-like_dom_sf"/>
</dbReference>
<dbReference type="InterPro" id="IPR001680">
    <property type="entry name" value="WD40_rpt"/>
</dbReference>
<name>A0ABV4WN81_9CYAN</name>
<dbReference type="InterPro" id="IPR049809">
    <property type="entry name" value="YehF/YfeS-like_WGR"/>
</dbReference>
<organism evidence="4 5">
    <name type="scientific">Floridaenema evergladense BLCC-F167</name>
    <dbReference type="NCBI Taxonomy" id="3153639"/>
    <lineage>
        <taxon>Bacteria</taxon>
        <taxon>Bacillati</taxon>
        <taxon>Cyanobacteriota</taxon>
        <taxon>Cyanophyceae</taxon>
        <taxon>Oscillatoriophycideae</taxon>
        <taxon>Aerosakkonematales</taxon>
        <taxon>Aerosakkonemataceae</taxon>
        <taxon>Floridanema</taxon>
        <taxon>Floridanema evergladense</taxon>
    </lineage>
</organism>
<dbReference type="Proteomes" id="UP001576780">
    <property type="component" value="Unassembled WGS sequence"/>
</dbReference>
<evidence type="ECO:0008006" key="6">
    <source>
        <dbReference type="Google" id="ProtNLM"/>
    </source>
</evidence>
<reference evidence="4 5" key="1">
    <citation type="submission" date="2024-09" db="EMBL/GenBank/DDBJ databases">
        <title>Floridaenema gen nov. (Aerosakkonemataceae, Aerosakkonematales ord. nov., Cyanobacteria) from benthic tropical and subtropical fresh waters, with the description of four new species.</title>
        <authorList>
            <person name="Moretto J.A."/>
            <person name="Berthold D.E."/>
            <person name="Lefler F.W."/>
            <person name="Huang I.-S."/>
            <person name="Laughinghouse H. IV."/>
        </authorList>
    </citation>
    <scope>NUCLEOTIDE SEQUENCE [LARGE SCALE GENOMIC DNA]</scope>
    <source>
        <strain evidence="4 5">BLCC-F167</strain>
    </source>
</reference>
<dbReference type="PROSITE" id="PS50082">
    <property type="entry name" value="WD_REPEATS_2"/>
    <property type="match status" value="1"/>
</dbReference>
<dbReference type="CDD" id="cd07996">
    <property type="entry name" value="WGR_MMR_like"/>
    <property type="match status" value="1"/>
</dbReference>
<dbReference type="PROSITE" id="PS00678">
    <property type="entry name" value="WD_REPEATS_1"/>
    <property type="match status" value="1"/>
</dbReference>
<feature type="repeat" description="WD" evidence="3">
    <location>
        <begin position="289"/>
        <end position="330"/>
    </location>
</feature>
<keyword evidence="1 3" id="KW-0853">WD repeat</keyword>
<accession>A0ABV4WN81</accession>
<evidence type="ECO:0000313" key="5">
    <source>
        <dbReference type="Proteomes" id="UP001576780"/>
    </source>
</evidence>
<evidence type="ECO:0000256" key="1">
    <source>
        <dbReference type="ARBA" id="ARBA00022574"/>
    </source>
</evidence>
<gene>
    <name evidence="4" type="ORF">ACE1CA_18655</name>
</gene>
<proteinExistence type="predicted"/>
<dbReference type="InterPro" id="IPR011047">
    <property type="entry name" value="Quinoprotein_ADH-like_sf"/>
</dbReference>
<dbReference type="SUPFAM" id="SSF50998">
    <property type="entry name" value="Quinoprotein alcohol dehydrogenase-like"/>
    <property type="match status" value="1"/>
</dbReference>